<dbReference type="InterPro" id="IPR012318">
    <property type="entry name" value="HTH_CRP"/>
</dbReference>
<dbReference type="CDD" id="cd00038">
    <property type="entry name" value="CAP_ED"/>
    <property type="match status" value="1"/>
</dbReference>
<keyword evidence="1" id="KW-0805">Transcription regulation</keyword>
<evidence type="ECO:0000256" key="1">
    <source>
        <dbReference type="ARBA" id="ARBA00023015"/>
    </source>
</evidence>
<accession>A0A2D0N551</accession>
<dbReference type="PROSITE" id="PS50042">
    <property type="entry name" value="CNMP_BINDING_3"/>
    <property type="match status" value="1"/>
</dbReference>
<name>A0A2D0N551_FLAN2</name>
<dbReference type="InterPro" id="IPR050397">
    <property type="entry name" value="Env_Response_Regulators"/>
</dbReference>
<dbReference type="SMART" id="SM00419">
    <property type="entry name" value="HTH_CRP"/>
    <property type="match status" value="1"/>
</dbReference>
<protein>
    <recommendedName>
        <fullName evidence="8">Crp/Fnr family transcriptional regulator</fullName>
    </recommendedName>
</protein>
<evidence type="ECO:0000256" key="3">
    <source>
        <dbReference type="ARBA" id="ARBA00023163"/>
    </source>
</evidence>
<keyword evidence="3" id="KW-0804">Transcription</keyword>
<dbReference type="Proteomes" id="UP000223913">
    <property type="component" value="Unassembled WGS sequence"/>
</dbReference>
<dbReference type="PROSITE" id="PS51063">
    <property type="entry name" value="HTH_CRP_2"/>
    <property type="match status" value="1"/>
</dbReference>
<dbReference type="OrthoDB" id="9788438at2"/>
<dbReference type="InterPro" id="IPR000595">
    <property type="entry name" value="cNMP-bd_dom"/>
</dbReference>
<dbReference type="GO" id="GO:0003700">
    <property type="term" value="F:DNA-binding transcription factor activity"/>
    <property type="evidence" value="ECO:0007669"/>
    <property type="project" value="TreeGrafter"/>
</dbReference>
<dbReference type="PANTHER" id="PTHR24567">
    <property type="entry name" value="CRP FAMILY TRANSCRIPTIONAL REGULATORY PROTEIN"/>
    <property type="match status" value="1"/>
</dbReference>
<dbReference type="SUPFAM" id="SSF51206">
    <property type="entry name" value="cAMP-binding domain-like"/>
    <property type="match status" value="1"/>
</dbReference>
<keyword evidence="7" id="KW-1185">Reference proteome</keyword>
<dbReference type="InterPro" id="IPR014710">
    <property type="entry name" value="RmlC-like_jellyroll"/>
</dbReference>
<feature type="domain" description="HTH crp-type" evidence="5">
    <location>
        <begin position="150"/>
        <end position="223"/>
    </location>
</feature>
<dbReference type="PANTHER" id="PTHR24567:SF26">
    <property type="entry name" value="REGULATORY PROTEIN YEIL"/>
    <property type="match status" value="1"/>
</dbReference>
<keyword evidence="2" id="KW-0238">DNA-binding</keyword>
<feature type="domain" description="Cyclic nucleotide-binding" evidence="4">
    <location>
        <begin position="53"/>
        <end position="136"/>
    </location>
</feature>
<dbReference type="RefSeq" id="WP_099152968.1">
    <property type="nucleotide sequence ID" value="NZ_PDUD01000030.1"/>
</dbReference>
<gene>
    <name evidence="6" type="ORF">CRP01_25625</name>
</gene>
<dbReference type="SUPFAM" id="SSF46785">
    <property type="entry name" value="Winged helix' DNA-binding domain"/>
    <property type="match status" value="1"/>
</dbReference>
<evidence type="ECO:0008006" key="8">
    <source>
        <dbReference type="Google" id="ProtNLM"/>
    </source>
</evidence>
<proteinExistence type="predicted"/>
<evidence type="ECO:0000259" key="5">
    <source>
        <dbReference type="PROSITE" id="PS51063"/>
    </source>
</evidence>
<dbReference type="Pfam" id="PF13545">
    <property type="entry name" value="HTH_Crp_2"/>
    <property type="match status" value="1"/>
</dbReference>
<evidence type="ECO:0000313" key="6">
    <source>
        <dbReference type="EMBL" id="PHN03641.1"/>
    </source>
</evidence>
<dbReference type="GO" id="GO:0003677">
    <property type="term" value="F:DNA binding"/>
    <property type="evidence" value="ECO:0007669"/>
    <property type="project" value="UniProtKB-KW"/>
</dbReference>
<dbReference type="GO" id="GO:0005829">
    <property type="term" value="C:cytosol"/>
    <property type="evidence" value="ECO:0007669"/>
    <property type="project" value="TreeGrafter"/>
</dbReference>
<organism evidence="6 7">
    <name type="scientific">Flavilitoribacter nigricans (strain ATCC 23147 / DSM 23189 / NBRC 102662 / NCIMB 1420 / SS-2)</name>
    <name type="common">Lewinella nigricans</name>
    <dbReference type="NCBI Taxonomy" id="1122177"/>
    <lineage>
        <taxon>Bacteria</taxon>
        <taxon>Pseudomonadati</taxon>
        <taxon>Bacteroidota</taxon>
        <taxon>Saprospiria</taxon>
        <taxon>Saprospirales</taxon>
        <taxon>Lewinellaceae</taxon>
        <taxon>Flavilitoribacter</taxon>
    </lineage>
</organism>
<dbReference type="Gene3D" id="2.60.120.10">
    <property type="entry name" value="Jelly Rolls"/>
    <property type="match status" value="1"/>
</dbReference>
<dbReference type="InterPro" id="IPR018490">
    <property type="entry name" value="cNMP-bd_dom_sf"/>
</dbReference>
<sequence>MISLDFNRENLSPTMPMVFNQANCAALFDKMPEETFKRGKVIFWNRQSSFKYVYLVTEGMVKISSLHQQKELLEDYFQEGEILNCQAIFGDQPTSLCAVAMVSNTTIKKIPLPLFRQAIRSNHHLYEEVLDNLSASLKRTQDRLLRMTLLSANQRVYHFLASHALKSGRKVGFEYVIKPVLTHLEIGNIAGVGRQTVTTVLNDLRRDGIIHFNRRYLIVRDLEALLERSRVEQ</sequence>
<comment type="caution">
    <text evidence="6">The sequence shown here is derived from an EMBL/GenBank/DDBJ whole genome shotgun (WGS) entry which is preliminary data.</text>
</comment>
<evidence type="ECO:0000313" key="7">
    <source>
        <dbReference type="Proteomes" id="UP000223913"/>
    </source>
</evidence>
<evidence type="ECO:0000256" key="2">
    <source>
        <dbReference type="ARBA" id="ARBA00023125"/>
    </source>
</evidence>
<evidence type="ECO:0000259" key="4">
    <source>
        <dbReference type="PROSITE" id="PS50042"/>
    </source>
</evidence>
<dbReference type="Pfam" id="PF00027">
    <property type="entry name" value="cNMP_binding"/>
    <property type="match status" value="1"/>
</dbReference>
<dbReference type="AlphaFoldDB" id="A0A2D0N551"/>
<dbReference type="InterPro" id="IPR036390">
    <property type="entry name" value="WH_DNA-bd_sf"/>
</dbReference>
<reference evidence="6 7" key="1">
    <citation type="submission" date="2017-10" db="EMBL/GenBank/DDBJ databases">
        <title>The draft genome sequence of Lewinella nigricans NBRC 102662.</title>
        <authorList>
            <person name="Wang K."/>
        </authorList>
    </citation>
    <scope>NUCLEOTIDE SEQUENCE [LARGE SCALE GENOMIC DNA]</scope>
    <source>
        <strain evidence="6 7">NBRC 102662</strain>
    </source>
</reference>
<dbReference type="EMBL" id="PDUD01000030">
    <property type="protein sequence ID" value="PHN03641.1"/>
    <property type="molecule type" value="Genomic_DNA"/>
</dbReference>